<proteinExistence type="predicted"/>
<evidence type="ECO:0000313" key="3">
    <source>
        <dbReference type="EMBL" id="MBW7477857.1"/>
    </source>
</evidence>
<evidence type="ECO:0000256" key="1">
    <source>
        <dbReference type="ARBA" id="ARBA00022737"/>
    </source>
</evidence>
<keyword evidence="4" id="KW-1185">Reference proteome</keyword>
<organism evidence="3 4">
    <name type="scientific">Paenibacillus oenotherae</name>
    <dbReference type="NCBI Taxonomy" id="1435645"/>
    <lineage>
        <taxon>Bacteria</taxon>
        <taxon>Bacillati</taxon>
        <taxon>Bacillota</taxon>
        <taxon>Bacilli</taxon>
        <taxon>Bacillales</taxon>
        <taxon>Paenibacillaceae</taxon>
        <taxon>Paenibacillus</taxon>
    </lineage>
</organism>
<accession>A0ABS7DD39</accession>
<comment type="caution">
    <text evidence="3">The sequence shown here is derived from an EMBL/GenBank/DDBJ whole genome shotgun (WGS) entry which is preliminary data.</text>
</comment>
<dbReference type="Gene3D" id="2.60.120.260">
    <property type="entry name" value="Galactose-binding domain-like"/>
    <property type="match status" value="1"/>
</dbReference>
<dbReference type="InterPro" id="IPR013783">
    <property type="entry name" value="Ig-like_fold"/>
</dbReference>
<evidence type="ECO:0000259" key="2">
    <source>
        <dbReference type="PROSITE" id="PS50853"/>
    </source>
</evidence>
<feature type="domain" description="Fibronectin type-III" evidence="2">
    <location>
        <begin position="111"/>
        <end position="196"/>
    </location>
</feature>
<dbReference type="InterPro" id="IPR036116">
    <property type="entry name" value="FN3_sf"/>
</dbReference>
<dbReference type="PROSITE" id="PS50853">
    <property type="entry name" value="FN3"/>
    <property type="match status" value="2"/>
</dbReference>
<dbReference type="PANTHER" id="PTHR13817">
    <property type="entry name" value="TITIN"/>
    <property type="match status" value="1"/>
</dbReference>
<dbReference type="InterPro" id="IPR003961">
    <property type="entry name" value="FN3_dom"/>
</dbReference>
<feature type="non-terminal residue" evidence="3">
    <location>
        <position position="507"/>
    </location>
</feature>
<name>A0ABS7DD39_9BACL</name>
<dbReference type="Pfam" id="PF00041">
    <property type="entry name" value="fn3"/>
    <property type="match status" value="2"/>
</dbReference>
<dbReference type="CDD" id="cd00063">
    <property type="entry name" value="FN3"/>
    <property type="match status" value="2"/>
</dbReference>
<gene>
    <name evidence="3" type="ORF">K0T92_24410</name>
</gene>
<reference evidence="3 4" key="1">
    <citation type="submission" date="2021-07" db="EMBL/GenBank/DDBJ databases">
        <title>Paenibacillus radiodurans sp. nov., isolated from the southeastern edge of Tengger Desert.</title>
        <authorList>
            <person name="Zhang G."/>
        </authorList>
    </citation>
    <scope>NUCLEOTIDE SEQUENCE [LARGE SCALE GENOMIC DNA]</scope>
    <source>
        <strain evidence="3 4">DT7-4</strain>
    </source>
</reference>
<feature type="domain" description="Fibronectin type-III" evidence="2">
    <location>
        <begin position="204"/>
        <end position="289"/>
    </location>
</feature>
<evidence type="ECO:0000313" key="4">
    <source>
        <dbReference type="Proteomes" id="UP000812277"/>
    </source>
</evidence>
<dbReference type="InterPro" id="IPR050964">
    <property type="entry name" value="Striated_Muscle_Regulatory"/>
</dbReference>
<sequence>MIYQYVPVEENTSYNASGQFKVTSLTNARVQLYIDFYNASNTLISYKKVDYTQVSGDYVPLQLSGVTPAGATRAKVYAILRGSAAGGAGSFIVDDMKFLIEDDSDTQSPSVPAALASTAKTDTSVSLSWTASTDNVGVAGYEIYRNGVKVGTSTAASYTDSGLTASTSYKYTVKAYDAAGNLSVASNEVTVVTSAGVDTQAPSAPAGLASTGKTENSVSLSWTASTDNVAVTGYDIFRNGTKVGSSTTTSYTDSGLAEETSYKYTVKAFDAAANNSAASNEVTVVTLKGNVVIPGGNKPYSTNPTFGKRVSSPITIDGVNNGEWTDSMLIAIDMAGDDPRTLGSNWSMHETAMDLSHLWAAWDNEYLYLAWQYVDVTDIVDPANAGSAGGTPIRSMDMPQTIAIDTIAGAGAPLDMWKKNGLKPIWGGTNLPDYQFNIASNMFHSGYISKAVNGVFPVDDAGVNYKTGAAAGITVKFAKGKGYTTLWGVKDADDVTNASKVVDFAAL</sequence>
<dbReference type="Proteomes" id="UP000812277">
    <property type="component" value="Unassembled WGS sequence"/>
</dbReference>
<dbReference type="Gene3D" id="2.60.40.10">
    <property type="entry name" value="Immunoglobulins"/>
    <property type="match status" value="2"/>
</dbReference>
<dbReference type="SMART" id="SM00060">
    <property type="entry name" value="FN3"/>
    <property type="match status" value="2"/>
</dbReference>
<protein>
    <submittedName>
        <fullName evidence="3">Fibronectin type III domain-containing protein</fullName>
    </submittedName>
</protein>
<dbReference type="PANTHER" id="PTHR13817:SF166">
    <property type="entry name" value="NEURONAL IGCAM-RELATED"/>
    <property type="match status" value="1"/>
</dbReference>
<keyword evidence="1" id="KW-0677">Repeat</keyword>
<dbReference type="EMBL" id="JAHZIJ010000049">
    <property type="protein sequence ID" value="MBW7477857.1"/>
    <property type="molecule type" value="Genomic_DNA"/>
</dbReference>
<dbReference type="SUPFAM" id="SSF49265">
    <property type="entry name" value="Fibronectin type III"/>
    <property type="match status" value="1"/>
</dbReference>